<evidence type="ECO:0000256" key="4">
    <source>
        <dbReference type="ARBA" id="ARBA00022679"/>
    </source>
</evidence>
<protein>
    <recommendedName>
        <fullName evidence="2">histidine kinase</fullName>
        <ecNumber evidence="2">2.7.13.3</ecNumber>
    </recommendedName>
</protein>
<dbReference type="Proteomes" id="UP001597135">
    <property type="component" value="Unassembled WGS sequence"/>
</dbReference>
<comment type="catalytic activity">
    <reaction evidence="1">
        <text>ATP + protein L-histidine = ADP + protein N-phospho-L-histidine.</text>
        <dbReference type="EC" id="2.7.13.3"/>
    </reaction>
</comment>
<dbReference type="EC" id="2.7.13.3" evidence="2"/>
<dbReference type="PANTHER" id="PTHR45436">
    <property type="entry name" value="SENSOR HISTIDINE KINASE YKOH"/>
    <property type="match status" value="1"/>
</dbReference>
<keyword evidence="3" id="KW-0597">Phosphoprotein</keyword>
<gene>
    <name evidence="6" type="ORF">ACFQ4E_20125</name>
</gene>
<keyword evidence="5" id="KW-0418">Kinase</keyword>
<evidence type="ECO:0000256" key="1">
    <source>
        <dbReference type="ARBA" id="ARBA00000085"/>
    </source>
</evidence>
<comment type="caution">
    <text evidence="6">The sequence shown here is derived from an EMBL/GenBank/DDBJ whole genome shotgun (WGS) entry which is preliminary data.</text>
</comment>
<reference evidence="7" key="1">
    <citation type="journal article" date="2019" name="Int. J. Syst. Evol. Microbiol.">
        <title>The Global Catalogue of Microorganisms (GCM) 10K type strain sequencing project: providing services to taxonomists for standard genome sequencing and annotation.</title>
        <authorList>
            <consortium name="The Broad Institute Genomics Platform"/>
            <consortium name="The Broad Institute Genome Sequencing Center for Infectious Disease"/>
            <person name="Wu L."/>
            <person name="Ma J."/>
        </authorList>
    </citation>
    <scope>NUCLEOTIDE SEQUENCE [LARGE SCALE GENOMIC DNA]</scope>
    <source>
        <strain evidence="7">CCUG 62953</strain>
    </source>
</reference>
<keyword evidence="4" id="KW-0808">Transferase</keyword>
<accession>A0ABW3ZPH6</accession>
<name>A0ABW3ZPH6_9RHOB</name>
<keyword evidence="7" id="KW-1185">Reference proteome</keyword>
<dbReference type="EMBL" id="JBHTMU010000068">
    <property type="protein sequence ID" value="MFD1344747.1"/>
    <property type="molecule type" value="Genomic_DNA"/>
</dbReference>
<dbReference type="InterPro" id="IPR050428">
    <property type="entry name" value="TCS_sensor_his_kinase"/>
</dbReference>
<proteinExistence type="predicted"/>
<evidence type="ECO:0000256" key="3">
    <source>
        <dbReference type="ARBA" id="ARBA00022553"/>
    </source>
</evidence>
<organism evidence="6 7">
    <name type="scientific">Litorisediminicola beolgyonensis</name>
    <dbReference type="NCBI Taxonomy" id="1173614"/>
    <lineage>
        <taxon>Bacteria</taxon>
        <taxon>Pseudomonadati</taxon>
        <taxon>Pseudomonadota</taxon>
        <taxon>Alphaproteobacteria</taxon>
        <taxon>Rhodobacterales</taxon>
        <taxon>Paracoccaceae</taxon>
        <taxon>Litorisediminicola</taxon>
    </lineage>
</organism>
<dbReference type="SUPFAM" id="SSF47384">
    <property type="entry name" value="Homodimeric domain of signal transducing histidine kinase"/>
    <property type="match status" value="1"/>
</dbReference>
<evidence type="ECO:0000313" key="7">
    <source>
        <dbReference type="Proteomes" id="UP001597135"/>
    </source>
</evidence>
<dbReference type="InterPro" id="IPR036097">
    <property type="entry name" value="HisK_dim/P_sf"/>
</dbReference>
<dbReference type="Gene3D" id="1.10.287.130">
    <property type="match status" value="1"/>
</dbReference>
<sequence>MATYRGEEMRVQRMIEDCTIGNLAGETVVTVRRRISDSQAFACELALRAFANVAGLRVALALVIWLGVQIDLSPLNDLQAAIQQRSPDDLARIRRPVPKEVAGVVSTLNRLFGQVRDNIEADQTFISDAAHQLRNPAAALLAPAETLTNVKNEADRAARQTELISAARTSARLATRSCNSNACATEPPAPRHAST</sequence>
<evidence type="ECO:0000256" key="2">
    <source>
        <dbReference type="ARBA" id="ARBA00012438"/>
    </source>
</evidence>
<dbReference type="PANTHER" id="PTHR45436:SF5">
    <property type="entry name" value="SENSOR HISTIDINE KINASE TRCS"/>
    <property type="match status" value="1"/>
</dbReference>
<evidence type="ECO:0000313" key="6">
    <source>
        <dbReference type="EMBL" id="MFD1344747.1"/>
    </source>
</evidence>
<evidence type="ECO:0000256" key="5">
    <source>
        <dbReference type="ARBA" id="ARBA00022777"/>
    </source>
</evidence>